<dbReference type="Proteomes" id="UP000006514">
    <property type="component" value="Unassembled WGS sequence"/>
</dbReference>
<evidence type="ECO:0000313" key="2">
    <source>
        <dbReference type="EMBL" id="EJD37315.1"/>
    </source>
</evidence>
<sequence>MSPTPRLPPDLQTRVKDTFTNVYFHAVSALGASDSSRSSADIARASGESILLSIRAAISCAQREHNERLSLQNRLPVEIWCHVWQYLPFADRIAVTHVCSRWRSTVLDFPALWKHLTFYTTLHASHCFCAGCFDKENEEYERHAPGWEDSRYPEHATNILDAEIILSRARGLPLHITLDIIPCRVRIGELAGLLLYLSTDHPAQLRTLVVRTADVSAVYGLLRECKALPSLESLSVEALPVKDDDEPSSYPQDNSFIPRYLSLPRLETLHVFARFELQGETLPSVRFLTFEPTHAVHAGLRMALAACPGTSHLTLRLGELLSEKENAFSRDADWWRERVGSLTAVNVTRVPPSCTRWIHAAFPVMLPELSLEYDVLAALPVDGGILRDLEDGIRLRITTRLAGADPVLVVRGTDSRGRVRQVSHKLPAAGEQSPENQLGHIVESGWFKDCWQRVIAVTTDAKLWPPLVSAFNPFTKDAIPLRTLSIVVDNLICEPPTLREGIEQQLPRLQLFPALRSLTLAPGTGLRSMPPKEIDIFVRGLRLTLPLDVLEIDHRLIRGGAATLKGSWILF</sequence>
<dbReference type="InterPro" id="IPR001810">
    <property type="entry name" value="F-box_dom"/>
</dbReference>
<dbReference type="Gene3D" id="1.20.1280.50">
    <property type="match status" value="1"/>
</dbReference>
<accession>J0WVQ5</accession>
<dbReference type="AlphaFoldDB" id="J0WVQ5"/>
<evidence type="ECO:0000313" key="3">
    <source>
        <dbReference type="Proteomes" id="UP000006514"/>
    </source>
</evidence>
<dbReference type="PROSITE" id="PS50181">
    <property type="entry name" value="FBOX"/>
    <property type="match status" value="1"/>
</dbReference>
<organism evidence="2 3">
    <name type="scientific">Auricularia subglabra (strain TFB-10046 / SS5)</name>
    <name type="common">White-rot fungus</name>
    <name type="synonym">Auricularia delicata (strain TFB10046)</name>
    <dbReference type="NCBI Taxonomy" id="717982"/>
    <lineage>
        <taxon>Eukaryota</taxon>
        <taxon>Fungi</taxon>
        <taxon>Dikarya</taxon>
        <taxon>Basidiomycota</taxon>
        <taxon>Agaricomycotina</taxon>
        <taxon>Agaricomycetes</taxon>
        <taxon>Auriculariales</taxon>
        <taxon>Auriculariaceae</taxon>
        <taxon>Auricularia</taxon>
    </lineage>
</organism>
<feature type="domain" description="F-box" evidence="1">
    <location>
        <begin position="69"/>
        <end position="116"/>
    </location>
</feature>
<keyword evidence="3" id="KW-1185">Reference proteome</keyword>
<reference evidence="3" key="1">
    <citation type="journal article" date="2012" name="Science">
        <title>The Paleozoic origin of enzymatic lignin decomposition reconstructed from 31 fungal genomes.</title>
        <authorList>
            <person name="Floudas D."/>
            <person name="Binder M."/>
            <person name="Riley R."/>
            <person name="Barry K."/>
            <person name="Blanchette R.A."/>
            <person name="Henrissat B."/>
            <person name="Martinez A.T."/>
            <person name="Otillar R."/>
            <person name="Spatafora J.W."/>
            <person name="Yadav J.S."/>
            <person name="Aerts A."/>
            <person name="Benoit I."/>
            <person name="Boyd A."/>
            <person name="Carlson A."/>
            <person name="Copeland A."/>
            <person name="Coutinho P.M."/>
            <person name="de Vries R.P."/>
            <person name="Ferreira P."/>
            <person name="Findley K."/>
            <person name="Foster B."/>
            <person name="Gaskell J."/>
            <person name="Glotzer D."/>
            <person name="Gorecki P."/>
            <person name="Heitman J."/>
            <person name="Hesse C."/>
            <person name="Hori C."/>
            <person name="Igarashi K."/>
            <person name="Jurgens J.A."/>
            <person name="Kallen N."/>
            <person name="Kersten P."/>
            <person name="Kohler A."/>
            <person name="Kuees U."/>
            <person name="Kumar T.K.A."/>
            <person name="Kuo A."/>
            <person name="LaButti K."/>
            <person name="Larrondo L.F."/>
            <person name="Lindquist E."/>
            <person name="Ling A."/>
            <person name="Lombard V."/>
            <person name="Lucas S."/>
            <person name="Lundell T."/>
            <person name="Martin R."/>
            <person name="McLaughlin D.J."/>
            <person name="Morgenstern I."/>
            <person name="Morin E."/>
            <person name="Murat C."/>
            <person name="Nagy L.G."/>
            <person name="Nolan M."/>
            <person name="Ohm R.A."/>
            <person name="Patyshakuliyeva A."/>
            <person name="Rokas A."/>
            <person name="Ruiz-Duenas F.J."/>
            <person name="Sabat G."/>
            <person name="Salamov A."/>
            <person name="Samejima M."/>
            <person name="Schmutz J."/>
            <person name="Slot J.C."/>
            <person name="St John F."/>
            <person name="Stenlid J."/>
            <person name="Sun H."/>
            <person name="Sun S."/>
            <person name="Syed K."/>
            <person name="Tsang A."/>
            <person name="Wiebenga A."/>
            <person name="Young D."/>
            <person name="Pisabarro A."/>
            <person name="Eastwood D.C."/>
            <person name="Martin F."/>
            <person name="Cullen D."/>
            <person name="Grigoriev I.V."/>
            <person name="Hibbett D.S."/>
        </authorList>
    </citation>
    <scope>NUCLEOTIDE SEQUENCE [LARGE SCALE GENOMIC DNA]</scope>
    <source>
        <strain evidence="3">TFB10046</strain>
    </source>
</reference>
<dbReference type="SUPFAM" id="SSF81383">
    <property type="entry name" value="F-box domain"/>
    <property type="match status" value="1"/>
</dbReference>
<dbReference type="KEGG" id="adl:AURDEDRAFT_173589"/>
<dbReference type="OrthoDB" id="3219769at2759"/>
<protein>
    <recommendedName>
        <fullName evidence="1">F-box domain-containing protein</fullName>
    </recommendedName>
</protein>
<evidence type="ECO:0000259" key="1">
    <source>
        <dbReference type="PROSITE" id="PS50181"/>
    </source>
</evidence>
<dbReference type="InParanoid" id="J0WVQ5"/>
<name>J0WVQ5_AURST</name>
<dbReference type="Pfam" id="PF12937">
    <property type="entry name" value="F-box-like"/>
    <property type="match status" value="1"/>
</dbReference>
<gene>
    <name evidence="2" type="ORF">AURDEDRAFT_173589</name>
</gene>
<dbReference type="SMART" id="SM00256">
    <property type="entry name" value="FBOX"/>
    <property type="match status" value="1"/>
</dbReference>
<dbReference type="EMBL" id="JH687843">
    <property type="protein sequence ID" value="EJD37315.1"/>
    <property type="molecule type" value="Genomic_DNA"/>
</dbReference>
<dbReference type="InterPro" id="IPR036047">
    <property type="entry name" value="F-box-like_dom_sf"/>
</dbReference>
<proteinExistence type="predicted"/>